<feature type="transmembrane region" description="Helical" evidence="1">
    <location>
        <begin position="12"/>
        <end position="32"/>
    </location>
</feature>
<keyword evidence="3" id="KW-1185">Reference proteome</keyword>
<dbReference type="Proteomes" id="UP000238071">
    <property type="component" value="Unassembled WGS sequence"/>
</dbReference>
<protein>
    <submittedName>
        <fullName evidence="2">Uncharacterized protein DUF748</fullName>
    </submittedName>
</protein>
<evidence type="ECO:0000313" key="3">
    <source>
        <dbReference type="Proteomes" id="UP000238071"/>
    </source>
</evidence>
<dbReference type="RefSeq" id="WP_104425147.1">
    <property type="nucleotide sequence ID" value="NZ_PTIY01000019.1"/>
</dbReference>
<gene>
    <name evidence="2" type="ORF">B0F88_1196</name>
</gene>
<dbReference type="Pfam" id="PF05359">
    <property type="entry name" value="DUF748"/>
    <property type="match status" value="1"/>
</dbReference>
<evidence type="ECO:0000313" key="2">
    <source>
        <dbReference type="EMBL" id="PPK65704.1"/>
    </source>
</evidence>
<dbReference type="InterPro" id="IPR036737">
    <property type="entry name" value="OmpA-like_sf"/>
</dbReference>
<keyword evidence="1" id="KW-0472">Membrane</keyword>
<dbReference type="InterPro" id="IPR008023">
    <property type="entry name" value="DUF748"/>
</dbReference>
<keyword evidence="1" id="KW-1133">Transmembrane helix</keyword>
<dbReference type="GO" id="GO:0090313">
    <property type="term" value="P:regulation of protein targeting to membrane"/>
    <property type="evidence" value="ECO:0007669"/>
    <property type="project" value="TreeGrafter"/>
</dbReference>
<dbReference type="EMBL" id="PTIY01000019">
    <property type="protein sequence ID" value="PPK65704.1"/>
    <property type="molecule type" value="Genomic_DNA"/>
</dbReference>
<accession>A0A2S6GKE2</accession>
<dbReference type="AlphaFoldDB" id="A0A2S6GKE2"/>
<dbReference type="PANTHER" id="PTHR30441:SF8">
    <property type="entry name" value="DUF748 DOMAIN-CONTAINING PROTEIN"/>
    <property type="match status" value="1"/>
</dbReference>
<reference evidence="2 3" key="1">
    <citation type="submission" date="2018-02" db="EMBL/GenBank/DDBJ databases">
        <title>Subsurface microbial communities from deep shales in Ohio and West Virginia, USA.</title>
        <authorList>
            <person name="Wrighton K."/>
        </authorList>
    </citation>
    <scope>NUCLEOTIDE SEQUENCE [LARGE SCALE GENOMIC DNA]</scope>
    <source>
        <strain evidence="2 3">OWC-G53F</strain>
    </source>
</reference>
<dbReference type="GO" id="GO:0005886">
    <property type="term" value="C:plasma membrane"/>
    <property type="evidence" value="ECO:0007669"/>
    <property type="project" value="TreeGrafter"/>
</dbReference>
<dbReference type="InterPro" id="IPR052894">
    <property type="entry name" value="AsmA-related"/>
</dbReference>
<sequence length="980" mass="107354">MKIRHTVSKIKIAVFIVAGLLGIYAALGFYVLPMLVKSKLPAFVEQETGRKASLAAVSFDPFSLQLSLQGFELQEPDGQPFTLFDDFYIDIDALQSISQSALVIDKVSLNKPVVRIARDKGGAFNFKDLFKSNNEAEREDTAVFPLNIAKLSITEGKLDWEDVHFNSPEKETVYPINLNIENFTTQAADNSSNFGLTLELNSGGKLDWQGVIGLNPLSSSGRIKLDNVPLPRIRALALQDVVQQDLQGYELLEADYKADYVDDKFNVSVNQGKFELRDFQVSETAQDKALVKMLKFAVTGIGFNLEKHELTIESVSANDADVKAWLNAEGVLNYQALLPVAKAGATPTEPEQTPWNIKVGNIVLDNFGLSFEDRTLKKPVTLTAKPINLKLENFSNTAGASLPFQLNAQVNETGSIKLDGNAVIEPLSAQLAVDVKDIALENFQAYVDKFARLDVIDGTLAVDGKVAVAKSAEDKLDIKFTGNSQIARLLTRDQLKNKDFVKWENLTLSGIDVDLTANQYSAETLTINKPYARVIIKQDKTVNFGDILIADKSVRKGKHNANVQAAKSAQAKISKPEFKLGKIQIVDGSSDFSDLSLILPFSAQIKSLDGGASHISSDQKSTVKVDLKGTAYDLAPVDVKGEISPYLGDYDVTVKFTGMPMPLISSYMVQFAGYKVEKGKMTLELNYKVANRELTASNNILIDKFELGEKVENPNAVSLPLELAVALMKDADGKIKLHVPITGSLDDPKFSVSHIVVDALVNSIGKVISSPFRALASLIGSEQDLSTISFAAGDAVLSKQQIGKLDDLAKALKTRSVLDLEIKGAAFQEQDWPEVSDDALYDQLKRIKAAEINKQGGRKIRAEHVVISDQDYRRLMEQLFVEKFPLMVEKSLLGATRLVGSKADTSTDEFYAVAKQKLSAIIKPEEQRLKSLAAERAQAIANYIVQKGGIANERIFILDTAIDPQREGNGIVSLLSLRAD</sequence>
<evidence type="ECO:0000256" key="1">
    <source>
        <dbReference type="SAM" id="Phobius"/>
    </source>
</evidence>
<dbReference type="PANTHER" id="PTHR30441">
    <property type="entry name" value="DUF748 DOMAIN-CONTAINING PROTEIN"/>
    <property type="match status" value="1"/>
</dbReference>
<comment type="caution">
    <text evidence="2">The sequence shown here is derived from an EMBL/GenBank/DDBJ whole genome shotgun (WGS) entry which is preliminary data.</text>
</comment>
<dbReference type="OrthoDB" id="9757969at2"/>
<organism evidence="2 3">
    <name type="scientific">Methylobacter tundripaludum</name>
    <dbReference type="NCBI Taxonomy" id="173365"/>
    <lineage>
        <taxon>Bacteria</taxon>
        <taxon>Pseudomonadati</taxon>
        <taxon>Pseudomonadota</taxon>
        <taxon>Gammaproteobacteria</taxon>
        <taxon>Methylococcales</taxon>
        <taxon>Methylococcaceae</taxon>
        <taxon>Methylobacter</taxon>
    </lineage>
</organism>
<keyword evidence="1" id="KW-0812">Transmembrane</keyword>
<name>A0A2S6GKE2_9GAMM</name>
<proteinExistence type="predicted"/>
<dbReference type="Gene3D" id="3.30.1330.60">
    <property type="entry name" value="OmpA-like domain"/>
    <property type="match status" value="1"/>
</dbReference>